<accession>D7FBW1</accession>
<protein>
    <submittedName>
        <fullName evidence="1">Uncharacterized protein</fullName>
    </submittedName>
</protein>
<dbReference type="AlphaFoldDB" id="D7FBW1"/>
<reference evidence="1 2" key="1">
    <citation type="journal article" date="2010" name="BMC Genomics">
        <title>Sequencing, annotation, and comparative genome analysis of the gerbil-adapted Helicobacter pylori strain B8.</title>
        <authorList>
            <person name="Farnbacher M."/>
            <person name="Jahns T."/>
            <person name="Willrodt D."/>
            <person name="Daniel R."/>
            <person name="Haas R."/>
            <person name="Goesmann A."/>
            <person name="Kurtz S."/>
            <person name="Rieder G."/>
        </authorList>
    </citation>
    <scope>NUCLEOTIDE SEQUENCE [LARGE SCALE GENOMIC DNA]</scope>
    <source>
        <strain evidence="1 2">B8</strain>
    </source>
</reference>
<dbReference type="EMBL" id="FN598874">
    <property type="protein sequence ID" value="CBI65668.1"/>
    <property type="molecule type" value="Genomic_DNA"/>
</dbReference>
<dbReference type="KEGG" id="hpl:HPB8_111"/>
<gene>
    <name evidence="1" type="ordered locus">HPB8_111</name>
</gene>
<dbReference type="Proteomes" id="UP000007091">
    <property type="component" value="Chromosome"/>
</dbReference>
<proteinExistence type="predicted"/>
<sequence>MIGAFVGAALGLLLAFSSFDPVNLSIQTNPFNSIRFLNF</sequence>
<dbReference type="HOGENOM" id="CLU_3310775_0_0_7"/>
<organism evidence="1 2">
    <name type="scientific">Helicobacter pylori (strain B8)</name>
    <dbReference type="NCBI Taxonomy" id="693745"/>
    <lineage>
        <taxon>Bacteria</taxon>
        <taxon>Pseudomonadati</taxon>
        <taxon>Campylobacterota</taxon>
        <taxon>Epsilonproteobacteria</taxon>
        <taxon>Campylobacterales</taxon>
        <taxon>Helicobacteraceae</taxon>
        <taxon>Helicobacter</taxon>
    </lineage>
</organism>
<evidence type="ECO:0000313" key="2">
    <source>
        <dbReference type="Proteomes" id="UP000007091"/>
    </source>
</evidence>
<evidence type="ECO:0000313" key="1">
    <source>
        <dbReference type="EMBL" id="CBI65668.1"/>
    </source>
</evidence>
<name>D7FBW1_HELP3</name>